<evidence type="ECO:0000256" key="1">
    <source>
        <dbReference type="ARBA" id="ARBA00004123"/>
    </source>
</evidence>
<evidence type="ECO:0000313" key="4">
    <source>
        <dbReference type="EMBL" id="AET37408.1"/>
    </source>
</evidence>
<reference evidence="5" key="1">
    <citation type="journal article" date="2012" name="G3 (Bethesda)">
        <title>Pichia sorbitophila, an interspecies yeast hybrid reveals early steps of genome resolution following polyploidization.</title>
        <authorList>
            <person name="Leh Louis V."/>
            <person name="Despons L."/>
            <person name="Friedrich A."/>
            <person name="Martin T."/>
            <person name="Durrens P."/>
            <person name="Casaregola S."/>
            <person name="Neuveglise C."/>
            <person name="Fairhead C."/>
            <person name="Marck C."/>
            <person name="Cruz J.A."/>
            <person name="Straub M.L."/>
            <person name="Kugler V."/>
            <person name="Sacerdot C."/>
            <person name="Uzunov Z."/>
            <person name="Thierry A."/>
            <person name="Weiss S."/>
            <person name="Bleykasten C."/>
            <person name="De Montigny J."/>
            <person name="Jacques N."/>
            <person name="Jung P."/>
            <person name="Lemaire M."/>
            <person name="Mallet S."/>
            <person name="Morel G."/>
            <person name="Richard G.F."/>
            <person name="Sarkar A."/>
            <person name="Savel G."/>
            <person name="Schacherer J."/>
            <person name="Seret M.L."/>
            <person name="Talla E."/>
            <person name="Samson G."/>
            <person name="Jubin C."/>
            <person name="Poulain J."/>
            <person name="Vacherie B."/>
            <person name="Barbe V."/>
            <person name="Pelletier E."/>
            <person name="Sherman D.J."/>
            <person name="Westhof E."/>
            <person name="Weissenbach J."/>
            <person name="Baret P.V."/>
            <person name="Wincker P."/>
            <person name="Gaillardin C."/>
            <person name="Dujon B."/>
            <person name="Souciet J.L."/>
        </authorList>
    </citation>
    <scope>NUCLEOTIDE SEQUENCE [LARGE SCALE GENOMIC DNA]</scope>
    <source>
        <strain evidence="5">CBS 270.75 / DBVPG 7215 / KCTC 17166 / NRRL Y-17582</strain>
    </source>
</reference>
<dbReference type="KEGG" id="erc:Ecym_1157"/>
<dbReference type="FunCoup" id="G8JMQ3">
    <property type="interactions" value="86"/>
</dbReference>
<protein>
    <submittedName>
        <fullName evidence="4">Uncharacterized protein</fullName>
    </submittedName>
</protein>
<gene>
    <name evidence="4" type="ordered locus">Ecym_1157</name>
</gene>
<dbReference type="OrthoDB" id="4035165at2759"/>
<dbReference type="eggNOG" id="ENOG502S0NG">
    <property type="taxonomic scope" value="Eukaryota"/>
</dbReference>
<dbReference type="InterPro" id="IPR008501">
    <property type="entry name" value="THOC7/Mft1"/>
</dbReference>
<feature type="compositionally biased region" description="Acidic residues" evidence="3">
    <location>
        <begin position="247"/>
        <end position="257"/>
    </location>
</feature>
<dbReference type="OMA" id="YNEQDTA"/>
<evidence type="ECO:0000256" key="2">
    <source>
        <dbReference type="ARBA" id="ARBA00023242"/>
    </source>
</evidence>
<evidence type="ECO:0000313" key="5">
    <source>
        <dbReference type="Proteomes" id="UP000006790"/>
    </source>
</evidence>
<name>G8JMQ3_ERECY</name>
<comment type="subcellular location">
    <subcellularLocation>
        <location evidence="1">Nucleus</location>
    </subcellularLocation>
</comment>
<dbReference type="HOGENOM" id="CLU_780686_0_0_1"/>
<dbReference type="EMBL" id="CP002497">
    <property type="protein sequence ID" value="AET37408.1"/>
    <property type="molecule type" value="Genomic_DNA"/>
</dbReference>
<dbReference type="Proteomes" id="UP000006790">
    <property type="component" value="Chromosome 1"/>
</dbReference>
<dbReference type="Pfam" id="PF05615">
    <property type="entry name" value="THOC7"/>
    <property type="match status" value="1"/>
</dbReference>
<dbReference type="GO" id="GO:0000445">
    <property type="term" value="C:THO complex part of transcription export complex"/>
    <property type="evidence" value="ECO:0007669"/>
    <property type="project" value="InterPro"/>
</dbReference>
<feature type="compositionally biased region" description="Basic and acidic residues" evidence="3">
    <location>
        <begin position="369"/>
        <end position="381"/>
    </location>
</feature>
<feature type="compositionally biased region" description="Acidic residues" evidence="3">
    <location>
        <begin position="269"/>
        <end position="279"/>
    </location>
</feature>
<dbReference type="AlphaFoldDB" id="G8JMQ3"/>
<keyword evidence="2" id="KW-0539">Nucleus</keyword>
<keyword evidence="5" id="KW-1185">Reference proteome</keyword>
<organism evidence="4 5">
    <name type="scientific">Eremothecium cymbalariae (strain CBS 270.75 / DBVPG 7215 / KCTC 17166 / NRRL Y-17582)</name>
    <name type="common">Yeast</name>
    <dbReference type="NCBI Taxonomy" id="931890"/>
    <lineage>
        <taxon>Eukaryota</taxon>
        <taxon>Fungi</taxon>
        <taxon>Dikarya</taxon>
        <taxon>Ascomycota</taxon>
        <taxon>Saccharomycotina</taxon>
        <taxon>Saccharomycetes</taxon>
        <taxon>Saccharomycetales</taxon>
        <taxon>Saccharomycetaceae</taxon>
        <taxon>Eremothecium</taxon>
    </lineage>
</organism>
<dbReference type="GeneID" id="11472568"/>
<dbReference type="STRING" id="931890.G8JMQ3"/>
<accession>G8JMQ3</accession>
<dbReference type="GO" id="GO:0006397">
    <property type="term" value="P:mRNA processing"/>
    <property type="evidence" value="ECO:0007669"/>
    <property type="project" value="InterPro"/>
</dbReference>
<proteinExistence type="predicted"/>
<evidence type="ECO:0000256" key="3">
    <source>
        <dbReference type="SAM" id="MobiDB-lite"/>
    </source>
</evidence>
<dbReference type="RefSeq" id="XP_003644225.1">
    <property type="nucleotide sequence ID" value="XM_003644177.1"/>
</dbReference>
<sequence length="390" mass="44256">MITPEQVQQVQKRLAVYQQGGYFSSYISTVSHVHDICHSILMGQLTEEPNFSKASLKKLRDDIGTKYVENKIMIECDKMKVDVLDTSTEAVIDQVKAELQEKIPMVRDLRHEIESRNERLELMARDIEDFNYENHQMASSVTTLKLNKESWVDLLGEDSFNRLLSSGIFNQDRNGIYMVRERLFEAEDELKRINLVMKADIERLSNDLEHYKKKWLRNAAVMERIGSVLEREIAERNDGGRALNDDTYMDDEEEDDDRFTRQREGTATSDEEMDNEPDNDGFGPLDCGEGTEEGNHEGNGTCTDSEPEGKKPDEDAVSVDDAQLSEVDTDLIKAAAANVQNAKSPGPNAAQAENPDIEMKYSNSVSEITEQHDEIDKEDSRSNSTEVPDT</sequence>
<feature type="region of interest" description="Disordered" evidence="3">
    <location>
        <begin position="240"/>
        <end position="390"/>
    </location>
</feature>
<dbReference type="InParanoid" id="G8JMQ3"/>